<dbReference type="Proteomes" id="UP000677228">
    <property type="component" value="Unassembled WGS sequence"/>
</dbReference>
<evidence type="ECO:0000256" key="6">
    <source>
        <dbReference type="ARBA" id="ARBA00038046"/>
    </source>
</evidence>
<dbReference type="GO" id="GO:0016020">
    <property type="term" value="C:membrane"/>
    <property type="evidence" value="ECO:0007669"/>
    <property type="project" value="UniProtKB-SubCell"/>
</dbReference>
<protein>
    <recommendedName>
        <fullName evidence="9">SSD domain-containing protein</fullName>
    </recommendedName>
</protein>
<feature type="transmembrane region" description="Helical" evidence="8">
    <location>
        <begin position="604"/>
        <end position="631"/>
    </location>
</feature>
<evidence type="ECO:0000256" key="4">
    <source>
        <dbReference type="ARBA" id="ARBA00023136"/>
    </source>
</evidence>
<dbReference type="InterPro" id="IPR000731">
    <property type="entry name" value="SSD"/>
</dbReference>
<feature type="transmembrane region" description="Helical" evidence="8">
    <location>
        <begin position="1130"/>
        <end position="1152"/>
    </location>
</feature>
<dbReference type="PANTHER" id="PTHR45951">
    <property type="entry name" value="PROTEIN DISPATCHED-RELATED"/>
    <property type="match status" value="1"/>
</dbReference>
<sequence length="1264" mass="147253">VSYLIDKVIIWYSTLVVRYSWCFLILGFVICIVLGLASIINRDLPDFNDPTKGFVPRGKHTLTSRLFVLERLHKELQGQMSKSNSETVETSTIRPIPPYDDDDYDDVVEENDGTKLIENLKNDLVNNRQGCAYTTISGQKLSSCLSNEQVFSLLKDEIDLFTLSRPIQQKLFNSHQMCTSINLNRHYEVYFESTNESDRNLLTLPSLQSLCKKQNELLDIFRLHSTCHYTLPQMIAYFNDKSDCEDLTDNDIETFLNRLQRCKQLHDLGILREVGLKRYKNKPLELFDYDSCFRYNYTFISLEYLLDKTFYRSNTTKYTAMWFIKPTATASVSSSVMAPFQINTTVIETPMHTTNFAYNLFLKYFYRNTRFDDEYTRLSGLNFLDIRIPTAMKQIRVDMFFVILAITLIIAVTILYLRSITVALMANICVLFSFACAYFSYKIVLGIDIFPYINLMATFILIGISCDNVFVIFDAWYSEKLDVYNEARLNNRTIDFYGKLTKKQELQYRRDRENIYYSLKNKMRENTNGNTKDTTNEMINNGDDHDDHIENNALIRMMKVNDEQMIIMMGGVLRHAAASVFVTSFTTSAAFFTNLITRIAYVQLFGLFMGFCILFNFLMNITMIVAFVIIYEKLCEPLSARLNFSKFTNIVDAFMLHLTRLNHKLFTVYIPKLIIKLRFLFMLFFLTCGIIGLIIVFYKPKLSPPKSRRYQFFDIEHPMEKFEYHMRDQFLSYINEDKENITNPPLLFIWGVDDTDTTHPFYPDDTKSKKQHQLVYNNKIDLYDRNVLKWFDHFLKELNQSDLFVNVEETYSDWLSLGRLIHGFINSNISELSIKSDSEDFFIPPTRNQTVLAIERLITFIKASSTIKQNFRIGFLPDQMKKIKAFIFIVNMNCTFSNYSTQDIYYRKLNDYFQQLLENIKLSSPSSKEDISSLELYEMLKHGWFVSPQFLFYDLMREVIRGTYTSLIFSMLFALVVLLLTSGNLLITLYAMITIIFIISNTVAVFVLIGWELNILETIIIIMSVGLSVDFTVHYGVAYIKADWKKNHVKLKSVKLVDMKKGEVGTIKASDMQMKANGDQTLQLLPNENNKINHHVKIVPDNKKISKFQRFYRWHHNGNEQRFRRVKKSLTRVGSAVFMAGFTSFLAGVSMAPSKLTAFSQMGFFLMLIMFTSWLYATWFFLPLCSFLGPIDKFGDIPFGKLCRCWKPPKDDERHGDDERKAHGDGENNTDRTFLSNNNNNNNNQTNDTTVLRNLLEKSTEGNL</sequence>
<dbReference type="InterPro" id="IPR052081">
    <property type="entry name" value="Dispatched_Hh_regulator"/>
</dbReference>
<accession>A0A8S2EGG3</accession>
<feature type="non-terminal residue" evidence="10">
    <location>
        <position position="1"/>
    </location>
</feature>
<gene>
    <name evidence="10" type="ORF">OVA965_LOCUS22450</name>
    <name evidence="11" type="ORF">TMI583_LOCUS23162</name>
</gene>
<evidence type="ECO:0000256" key="5">
    <source>
        <dbReference type="ARBA" id="ARBA00023180"/>
    </source>
</evidence>
<reference evidence="10" key="1">
    <citation type="submission" date="2021-02" db="EMBL/GenBank/DDBJ databases">
        <authorList>
            <person name="Nowell W R."/>
        </authorList>
    </citation>
    <scope>NUCLEOTIDE SEQUENCE</scope>
</reference>
<comment type="similarity">
    <text evidence="6">Belongs to the dispatched family.</text>
</comment>
<feature type="transmembrane region" description="Helical" evidence="8">
    <location>
        <begin position="449"/>
        <end position="473"/>
    </location>
</feature>
<feature type="transmembrane region" description="Helical" evidence="8">
    <location>
        <begin position="424"/>
        <end position="443"/>
    </location>
</feature>
<organism evidence="10 12">
    <name type="scientific">Didymodactylos carnosus</name>
    <dbReference type="NCBI Taxonomy" id="1234261"/>
    <lineage>
        <taxon>Eukaryota</taxon>
        <taxon>Metazoa</taxon>
        <taxon>Spiralia</taxon>
        <taxon>Gnathifera</taxon>
        <taxon>Rotifera</taxon>
        <taxon>Eurotatoria</taxon>
        <taxon>Bdelloidea</taxon>
        <taxon>Philodinida</taxon>
        <taxon>Philodinidae</taxon>
        <taxon>Didymodactylos</taxon>
    </lineage>
</organism>
<dbReference type="AlphaFoldDB" id="A0A8S2EGG3"/>
<evidence type="ECO:0000256" key="2">
    <source>
        <dbReference type="ARBA" id="ARBA00022692"/>
    </source>
</evidence>
<evidence type="ECO:0000256" key="1">
    <source>
        <dbReference type="ARBA" id="ARBA00004141"/>
    </source>
</evidence>
<feature type="transmembrane region" description="Helical" evidence="8">
    <location>
        <begin position="987"/>
        <end position="1009"/>
    </location>
</feature>
<feature type="transmembrane region" description="Helical" evidence="8">
    <location>
        <begin position="679"/>
        <end position="698"/>
    </location>
</feature>
<evidence type="ECO:0000259" key="9">
    <source>
        <dbReference type="PROSITE" id="PS50156"/>
    </source>
</evidence>
<evidence type="ECO:0000313" key="10">
    <source>
        <dbReference type="EMBL" id="CAF1168540.1"/>
    </source>
</evidence>
<comment type="caution">
    <text evidence="10">The sequence shown here is derived from an EMBL/GenBank/DDBJ whole genome shotgun (WGS) entry which is preliminary data.</text>
</comment>
<feature type="transmembrane region" description="Helical" evidence="8">
    <location>
        <begin position="399"/>
        <end position="417"/>
    </location>
</feature>
<name>A0A8S2EGG3_9BILA</name>
<dbReference type="EMBL" id="CAJNOK010012675">
    <property type="protein sequence ID" value="CAF1168540.1"/>
    <property type="molecule type" value="Genomic_DNA"/>
</dbReference>
<dbReference type="EMBL" id="CAJOBA010034197">
    <property type="protein sequence ID" value="CAF3979965.1"/>
    <property type="molecule type" value="Genomic_DNA"/>
</dbReference>
<feature type="compositionally biased region" description="Basic and acidic residues" evidence="7">
    <location>
        <begin position="1255"/>
        <end position="1264"/>
    </location>
</feature>
<feature type="compositionally biased region" description="Basic and acidic residues" evidence="7">
    <location>
        <begin position="1210"/>
        <end position="1230"/>
    </location>
</feature>
<feature type="transmembrane region" description="Helical" evidence="8">
    <location>
        <begin position="1015"/>
        <end position="1040"/>
    </location>
</feature>
<dbReference type="GO" id="GO:0007224">
    <property type="term" value="P:smoothened signaling pathway"/>
    <property type="evidence" value="ECO:0007669"/>
    <property type="project" value="TreeGrafter"/>
</dbReference>
<keyword evidence="5" id="KW-0325">Glycoprotein</keyword>
<proteinExistence type="inferred from homology"/>
<dbReference type="Pfam" id="PF02460">
    <property type="entry name" value="Patched"/>
    <property type="match status" value="1"/>
</dbReference>
<dbReference type="GO" id="GO:0022857">
    <property type="term" value="F:transmembrane transporter activity"/>
    <property type="evidence" value="ECO:0007669"/>
    <property type="project" value="TreeGrafter"/>
</dbReference>
<comment type="subcellular location">
    <subcellularLocation>
        <location evidence="1">Membrane</location>
        <topology evidence="1">Multi-pass membrane protein</topology>
    </subcellularLocation>
</comment>
<dbReference type="Gene3D" id="1.20.1640.10">
    <property type="entry name" value="Multidrug efflux transporter AcrB transmembrane domain"/>
    <property type="match status" value="3"/>
</dbReference>
<evidence type="ECO:0000313" key="11">
    <source>
        <dbReference type="EMBL" id="CAF3979965.1"/>
    </source>
</evidence>
<dbReference type="PANTHER" id="PTHR45951:SF3">
    <property type="entry name" value="PROTEIN DISPATCHED"/>
    <property type="match status" value="1"/>
</dbReference>
<keyword evidence="3 8" id="KW-1133">Transmembrane helix</keyword>
<dbReference type="SUPFAM" id="SSF82866">
    <property type="entry name" value="Multidrug efflux transporter AcrB transmembrane domain"/>
    <property type="match status" value="3"/>
</dbReference>
<feature type="transmembrane region" description="Helical" evidence="8">
    <location>
        <begin position="1164"/>
        <end position="1184"/>
    </location>
</feature>
<feature type="transmembrane region" description="Helical" evidence="8">
    <location>
        <begin position="21"/>
        <end position="40"/>
    </location>
</feature>
<feature type="region of interest" description="Disordered" evidence="7">
    <location>
        <begin position="1210"/>
        <end position="1264"/>
    </location>
</feature>
<evidence type="ECO:0000256" key="7">
    <source>
        <dbReference type="SAM" id="MobiDB-lite"/>
    </source>
</evidence>
<feature type="transmembrane region" description="Helical" evidence="8">
    <location>
        <begin position="566"/>
        <end position="592"/>
    </location>
</feature>
<dbReference type="InterPro" id="IPR003392">
    <property type="entry name" value="PTHD_SSD"/>
</dbReference>
<dbReference type="PROSITE" id="PS50156">
    <property type="entry name" value="SSD"/>
    <property type="match status" value="1"/>
</dbReference>
<keyword evidence="2 8" id="KW-0812">Transmembrane</keyword>
<evidence type="ECO:0000313" key="12">
    <source>
        <dbReference type="Proteomes" id="UP000677228"/>
    </source>
</evidence>
<dbReference type="Proteomes" id="UP000682733">
    <property type="component" value="Unassembled WGS sequence"/>
</dbReference>
<feature type="domain" description="SSD" evidence="9">
    <location>
        <begin position="445"/>
        <end position="630"/>
    </location>
</feature>
<feature type="transmembrane region" description="Helical" evidence="8">
    <location>
        <begin position="962"/>
        <end position="980"/>
    </location>
</feature>
<feature type="compositionally biased region" description="Low complexity" evidence="7">
    <location>
        <begin position="1231"/>
        <end position="1250"/>
    </location>
</feature>
<keyword evidence="4 8" id="KW-0472">Membrane</keyword>
<evidence type="ECO:0000256" key="3">
    <source>
        <dbReference type="ARBA" id="ARBA00022989"/>
    </source>
</evidence>
<evidence type="ECO:0000256" key="8">
    <source>
        <dbReference type="SAM" id="Phobius"/>
    </source>
</evidence>